<dbReference type="PROSITE" id="PS51450">
    <property type="entry name" value="LRR"/>
    <property type="match status" value="1"/>
</dbReference>
<keyword evidence="1" id="KW-0433">Leucine-rich repeat</keyword>
<dbReference type="PANTHER" id="PTHR24373:SF392">
    <property type="entry name" value="NEPHROCAN"/>
    <property type="match status" value="1"/>
</dbReference>
<dbReference type="Gene3D" id="3.80.10.10">
    <property type="entry name" value="Ribonuclease Inhibitor"/>
    <property type="match status" value="2"/>
</dbReference>
<feature type="signal peptide" evidence="4">
    <location>
        <begin position="1"/>
        <end position="25"/>
    </location>
</feature>
<keyword evidence="3" id="KW-0677">Repeat</keyword>
<reference evidence="5 6" key="1">
    <citation type="submission" date="2024-05" db="EMBL/GenBank/DDBJ databases">
        <authorList>
            <person name="Wallberg A."/>
        </authorList>
    </citation>
    <scope>NUCLEOTIDE SEQUENCE [LARGE SCALE GENOMIC DNA]</scope>
</reference>
<dbReference type="SMART" id="SM00369">
    <property type="entry name" value="LRR_TYP"/>
    <property type="match status" value="4"/>
</dbReference>
<name>A0AAV2RJX5_MEGNR</name>
<dbReference type="SUPFAM" id="SSF52058">
    <property type="entry name" value="L domain-like"/>
    <property type="match status" value="1"/>
</dbReference>
<dbReference type="InterPro" id="IPR050328">
    <property type="entry name" value="Dev_Immune_Receptor"/>
</dbReference>
<dbReference type="AlphaFoldDB" id="A0AAV2RJX5"/>
<comment type="caution">
    <text evidence="5">The sequence shown here is derived from an EMBL/GenBank/DDBJ whole genome shotgun (WGS) entry which is preliminary data.</text>
</comment>
<keyword evidence="2 4" id="KW-0732">Signal</keyword>
<evidence type="ECO:0000256" key="1">
    <source>
        <dbReference type="ARBA" id="ARBA00022614"/>
    </source>
</evidence>
<dbReference type="InterPro" id="IPR001611">
    <property type="entry name" value="Leu-rich_rpt"/>
</dbReference>
<dbReference type="PANTHER" id="PTHR24373">
    <property type="entry name" value="SLIT RELATED LEUCINE-RICH REPEAT NEURONAL PROTEIN"/>
    <property type="match status" value="1"/>
</dbReference>
<dbReference type="EMBL" id="CAXKWB010024657">
    <property type="protein sequence ID" value="CAL4126420.1"/>
    <property type="molecule type" value="Genomic_DNA"/>
</dbReference>
<proteinExistence type="predicted"/>
<keyword evidence="6" id="KW-1185">Reference proteome</keyword>
<organism evidence="5 6">
    <name type="scientific">Meganyctiphanes norvegica</name>
    <name type="common">Northern krill</name>
    <name type="synonym">Thysanopoda norvegica</name>
    <dbReference type="NCBI Taxonomy" id="48144"/>
    <lineage>
        <taxon>Eukaryota</taxon>
        <taxon>Metazoa</taxon>
        <taxon>Ecdysozoa</taxon>
        <taxon>Arthropoda</taxon>
        <taxon>Crustacea</taxon>
        <taxon>Multicrustacea</taxon>
        <taxon>Malacostraca</taxon>
        <taxon>Eumalacostraca</taxon>
        <taxon>Eucarida</taxon>
        <taxon>Euphausiacea</taxon>
        <taxon>Euphausiidae</taxon>
        <taxon>Meganyctiphanes</taxon>
    </lineage>
</organism>
<protein>
    <submittedName>
        <fullName evidence="5">Uncharacterized protein</fullName>
    </submittedName>
</protein>
<evidence type="ECO:0000313" key="6">
    <source>
        <dbReference type="Proteomes" id="UP001497623"/>
    </source>
</evidence>
<evidence type="ECO:0000313" key="5">
    <source>
        <dbReference type="EMBL" id="CAL4126420.1"/>
    </source>
</evidence>
<feature type="chain" id="PRO_5043729963" evidence="4">
    <location>
        <begin position="26"/>
        <end position="317"/>
    </location>
</feature>
<evidence type="ECO:0000256" key="2">
    <source>
        <dbReference type="ARBA" id="ARBA00022729"/>
    </source>
</evidence>
<dbReference type="InterPro" id="IPR032675">
    <property type="entry name" value="LRR_dom_sf"/>
</dbReference>
<dbReference type="Pfam" id="PF13855">
    <property type="entry name" value="LRR_8"/>
    <property type="match status" value="1"/>
</dbReference>
<evidence type="ECO:0000256" key="4">
    <source>
        <dbReference type="SAM" id="SignalP"/>
    </source>
</evidence>
<dbReference type="Proteomes" id="UP001497623">
    <property type="component" value="Unassembled WGS sequence"/>
</dbReference>
<accession>A0AAV2RJX5</accession>
<evidence type="ECO:0000256" key="3">
    <source>
        <dbReference type="ARBA" id="ARBA00022737"/>
    </source>
</evidence>
<gene>
    <name evidence="5" type="ORF">MNOR_LOCUS25602</name>
</gene>
<dbReference type="InterPro" id="IPR003591">
    <property type="entry name" value="Leu-rich_rpt_typical-subtyp"/>
</dbReference>
<sequence length="317" mass="35576">MKVYPKMCMLSLLLLVSVIIRGSHSQIFNHCPDSFLIMPCSCLYLSSENVGLLDCSGVRSEQQLSDIFHTTNDFPSMEFKEFNIFNNPKIKVFNDDIFGNISFVELTVTGGVLEKVEADSLALSFKSMTKMDLRRNTINAVEDFPFSEIPNYKKLTHLYLSENNFPSWPTLMSDSIIYLDMSQNPLTVIPTDAFSQLPKLEELYLRDVKLGNIDAGTFDGLENLNHLELSHNQLSVLSANSFSTDSLQRLALYLDFNDIQTVEINSFTSGGLMNMYGNKITTLDEEVWRPHLQAEGALSIGGNPLSWMSNGLVGPKP</sequence>